<dbReference type="Proteomes" id="UP000076532">
    <property type="component" value="Unassembled WGS sequence"/>
</dbReference>
<proteinExistence type="predicted"/>
<reference evidence="2 3" key="1">
    <citation type="journal article" date="2016" name="Mol. Biol. Evol.">
        <title>Comparative Genomics of Early-Diverging Mushroom-Forming Fungi Provides Insights into the Origins of Lignocellulose Decay Capabilities.</title>
        <authorList>
            <person name="Nagy L.G."/>
            <person name="Riley R."/>
            <person name="Tritt A."/>
            <person name="Adam C."/>
            <person name="Daum C."/>
            <person name="Floudas D."/>
            <person name="Sun H."/>
            <person name="Yadav J.S."/>
            <person name="Pangilinan J."/>
            <person name="Larsson K.H."/>
            <person name="Matsuura K."/>
            <person name="Barry K."/>
            <person name="Labutti K."/>
            <person name="Kuo R."/>
            <person name="Ohm R.A."/>
            <person name="Bhattacharya S.S."/>
            <person name="Shirouzu T."/>
            <person name="Yoshinaga Y."/>
            <person name="Martin F.M."/>
            <person name="Grigoriev I.V."/>
            <person name="Hibbett D.S."/>
        </authorList>
    </citation>
    <scope>NUCLEOTIDE SEQUENCE [LARGE SCALE GENOMIC DNA]</scope>
    <source>
        <strain evidence="2 3">CBS 109695</strain>
    </source>
</reference>
<organism evidence="2 3">
    <name type="scientific">Athelia psychrophila</name>
    <dbReference type="NCBI Taxonomy" id="1759441"/>
    <lineage>
        <taxon>Eukaryota</taxon>
        <taxon>Fungi</taxon>
        <taxon>Dikarya</taxon>
        <taxon>Basidiomycota</taxon>
        <taxon>Agaricomycotina</taxon>
        <taxon>Agaricomycetes</taxon>
        <taxon>Agaricomycetidae</taxon>
        <taxon>Atheliales</taxon>
        <taxon>Atheliaceae</taxon>
        <taxon>Athelia</taxon>
    </lineage>
</organism>
<evidence type="ECO:0000256" key="1">
    <source>
        <dbReference type="SAM" id="MobiDB-lite"/>
    </source>
</evidence>
<accession>A0A166TK81</accession>
<feature type="compositionally biased region" description="Low complexity" evidence="1">
    <location>
        <begin position="152"/>
        <end position="163"/>
    </location>
</feature>
<dbReference type="EMBL" id="KV417492">
    <property type="protein sequence ID" value="KZP30702.1"/>
    <property type="molecule type" value="Genomic_DNA"/>
</dbReference>
<evidence type="ECO:0000313" key="3">
    <source>
        <dbReference type="Proteomes" id="UP000076532"/>
    </source>
</evidence>
<keyword evidence="3" id="KW-1185">Reference proteome</keyword>
<evidence type="ECO:0000313" key="2">
    <source>
        <dbReference type="EMBL" id="KZP30702.1"/>
    </source>
</evidence>
<sequence length="170" mass="18712">MDSGEVQRRPVATTPESPPRKISGASARPPHSDTLTAPVVLLPFYRLQHLYLGDHAGSQRLSRLRFRAQMYYRMLQDYPSPLSTSNLSVSICICWPGGRCPITEPHKYMGQRVIGHDSLFLATFNGKSILEGTLAVLSRRPASLCHHRHPSRALAPRSSSSSSSPPPAIS</sequence>
<feature type="region of interest" description="Disordered" evidence="1">
    <location>
        <begin position="1"/>
        <end position="31"/>
    </location>
</feature>
<gene>
    <name evidence="2" type="ORF">FIBSPDRAFT_92219</name>
</gene>
<protein>
    <submittedName>
        <fullName evidence="2">Uncharacterized protein</fullName>
    </submittedName>
</protein>
<feature type="region of interest" description="Disordered" evidence="1">
    <location>
        <begin position="148"/>
        <end position="170"/>
    </location>
</feature>
<name>A0A166TK81_9AGAM</name>
<dbReference type="AlphaFoldDB" id="A0A166TK81"/>